<comment type="caution">
    <text evidence="1">The sequence shown here is derived from an EMBL/GenBank/DDBJ whole genome shotgun (WGS) entry which is preliminary data.</text>
</comment>
<gene>
    <name evidence="1" type="ORF">FHS56_000630</name>
</gene>
<name>A0A846MNS0_9BACT</name>
<proteinExistence type="predicted"/>
<reference evidence="1 2" key="1">
    <citation type="submission" date="2020-03" db="EMBL/GenBank/DDBJ databases">
        <title>Genomic Encyclopedia of Type Strains, Phase IV (KMG-IV): sequencing the most valuable type-strain genomes for metagenomic binning, comparative biology and taxonomic classification.</title>
        <authorList>
            <person name="Goeker M."/>
        </authorList>
    </citation>
    <scope>NUCLEOTIDE SEQUENCE [LARGE SCALE GENOMIC DNA]</scope>
    <source>
        <strain evidence="1 2">DSM 5718</strain>
    </source>
</reference>
<keyword evidence="2" id="KW-1185">Reference proteome</keyword>
<dbReference type="Proteomes" id="UP000537126">
    <property type="component" value="Unassembled WGS sequence"/>
</dbReference>
<evidence type="ECO:0000313" key="1">
    <source>
        <dbReference type="EMBL" id="NIK73144.1"/>
    </source>
</evidence>
<protein>
    <submittedName>
        <fullName evidence="1">Uncharacterized protein</fullName>
    </submittedName>
</protein>
<dbReference type="EMBL" id="JAASRN010000001">
    <property type="protein sequence ID" value="NIK73144.1"/>
    <property type="molecule type" value="Genomic_DNA"/>
</dbReference>
<sequence>MVQQANNQIFHQLFIESKEKTGFQARFLQFKFVSTR</sequence>
<accession>A0A846MNS0</accession>
<evidence type="ECO:0000313" key="2">
    <source>
        <dbReference type="Proteomes" id="UP000537126"/>
    </source>
</evidence>
<dbReference type="AlphaFoldDB" id="A0A846MNS0"/>
<organism evidence="1 2">
    <name type="scientific">Thermonema lapsum</name>
    <dbReference type="NCBI Taxonomy" id="28195"/>
    <lineage>
        <taxon>Bacteria</taxon>
        <taxon>Pseudomonadati</taxon>
        <taxon>Bacteroidota</taxon>
        <taxon>Cytophagia</taxon>
        <taxon>Cytophagales</taxon>
        <taxon>Thermonemataceae</taxon>
        <taxon>Thermonema</taxon>
    </lineage>
</organism>